<dbReference type="OrthoDB" id="177750at2"/>
<evidence type="ECO:0000256" key="4">
    <source>
        <dbReference type="ARBA" id="ARBA00022984"/>
    </source>
</evidence>
<gene>
    <name evidence="9" type="ORF">SAMN02745823_00535</name>
</gene>
<keyword evidence="3 6" id="KW-0133">Cell shape</keyword>
<dbReference type="CDD" id="cd16913">
    <property type="entry name" value="YkuD_like"/>
    <property type="match status" value="1"/>
</dbReference>
<dbReference type="PROSITE" id="PS52029">
    <property type="entry name" value="LD_TPASE"/>
    <property type="match status" value="1"/>
</dbReference>
<feature type="signal peptide" evidence="7">
    <location>
        <begin position="1"/>
        <end position="24"/>
    </location>
</feature>
<dbReference type="Gene3D" id="2.40.440.10">
    <property type="entry name" value="L,D-transpeptidase catalytic domain-like"/>
    <property type="match status" value="1"/>
</dbReference>
<dbReference type="PANTHER" id="PTHR30582">
    <property type="entry name" value="L,D-TRANSPEPTIDASE"/>
    <property type="match status" value="1"/>
</dbReference>
<name>A0A1M5UHT0_9FIRM</name>
<dbReference type="AlphaFoldDB" id="A0A1M5UHT0"/>
<dbReference type="GO" id="GO:0018104">
    <property type="term" value="P:peptidoglycan-protein cross-linking"/>
    <property type="evidence" value="ECO:0007669"/>
    <property type="project" value="TreeGrafter"/>
</dbReference>
<sequence>MKKATITVLFIHILILFAINPAAAAQDIICEESAVSIKVSQQEKSRIQAIVKTGYAGDYTLDWAKTHDYKESEKVKWVNIKGYSSKTKYLIWVSVAYQRLNVFTGSSGNWNLSRTFIIGTGARGRDTPTGTWKIINKQPKGWTTPAYSVKPVITFINEKYGFHSRLYYPGSAKLYDGRIGFPCSHGCIRMFSSDVSWLYENVPLGTTVVVY</sequence>
<dbReference type="GO" id="GO:0071555">
    <property type="term" value="P:cell wall organization"/>
    <property type="evidence" value="ECO:0007669"/>
    <property type="project" value="UniProtKB-UniRule"/>
</dbReference>
<evidence type="ECO:0000313" key="10">
    <source>
        <dbReference type="Proteomes" id="UP000183995"/>
    </source>
</evidence>
<dbReference type="STRING" id="1123282.SAMN02745823_00535"/>
<evidence type="ECO:0000256" key="5">
    <source>
        <dbReference type="ARBA" id="ARBA00023316"/>
    </source>
</evidence>
<dbReference type="InterPro" id="IPR038063">
    <property type="entry name" value="Transpep_catalytic_dom"/>
</dbReference>
<dbReference type="InterPro" id="IPR050979">
    <property type="entry name" value="LD-transpeptidase"/>
</dbReference>
<dbReference type="Pfam" id="PF03734">
    <property type="entry name" value="YkuD"/>
    <property type="match status" value="1"/>
</dbReference>
<keyword evidence="10" id="KW-1185">Reference proteome</keyword>
<keyword evidence="5 6" id="KW-0961">Cell wall biogenesis/degradation</keyword>
<feature type="active site" description="Nucleophile" evidence="6">
    <location>
        <position position="187"/>
    </location>
</feature>
<keyword evidence="4 6" id="KW-0573">Peptidoglycan synthesis</keyword>
<comment type="pathway">
    <text evidence="1 6">Cell wall biogenesis; peptidoglycan biosynthesis.</text>
</comment>
<dbReference type="GO" id="GO:0008360">
    <property type="term" value="P:regulation of cell shape"/>
    <property type="evidence" value="ECO:0007669"/>
    <property type="project" value="UniProtKB-UniRule"/>
</dbReference>
<protein>
    <submittedName>
        <fullName evidence="9">L,D-transpeptidase catalytic domain</fullName>
    </submittedName>
</protein>
<dbReference type="GO" id="GO:0005576">
    <property type="term" value="C:extracellular region"/>
    <property type="evidence" value="ECO:0007669"/>
    <property type="project" value="TreeGrafter"/>
</dbReference>
<dbReference type="InterPro" id="IPR005490">
    <property type="entry name" value="LD_TPept_cat_dom"/>
</dbReference>
<dbReference type="GO" id="GO:0016740">
    <property type="term" value="F:transferase activity"/>
    <property type="evidence" value="ECO:0007669"/>
    <property type="project" value="UniProtKB-KW"/>
</dbReference>
<dbReference type="RefSeq" id="WP_073076068.1">
    <property type="nucleotide sequence ID" value="NZ_FQXV01000001.1"/>
</dbReference>
<organism evidence="9 10">
    <name type="scientific">Sporobacter termitidis DSM 10068</name>
    <dbReference type="NCBI Taxonomy" id="1123282"/>
    <lineage>
        <taxon>Bacteria</taxon>
        <taxon>Bacillati</taxon>
        <taxon>Bacillota</taxon>
        <taxon>Clostridia</taxon>
        <taxon>Eubacteriales</taxon>
        <taxon>Oscillospiraceae</taxon>
        <taxon>Sporobacter</taxon>
    </lineage>
</organism>
<reference evidence="9 10" key="1">
    <citation type="submission" date="2016-11" db="EMBL/GenBank/DDBJ databases">
        <authorList>
            <person name="Jaros S."/>
            <person name="Januszkiewicz K."/>
            <person name="Wedrychowicz H."/>
        </authorList>
    </citation>
    <scope>NUCLEOTIDE SEQUENCE [LARGE SCALE GENOMIC DNA]</scope>
    <source>
        <strain evidence="9 10">DSM 10068</strain>
    </source>
</reference>
<feature type="active site" description="Proton donor/acceptor" evidence="6">
    <location>
        <position position="163"/>
    </location>
</feature>
<evidence type="ECO:0000256" key="7">
    <source>
        <dbReference type="SAM" id="SignalP"/>
    </source>
</evidence>
<evidence type="ECO:0000256" key="1">
    <source>
        <dbReference type="ARBA" id="ARBA00004752"/>
    </source>
</evidence>
<dbReference type="GO" id="GO:0071972">
    <property type="term" value="F:peptidoglycan L,D-transpeptidase activity"/>
    <property type="evidence" value="ECO:0007669"/>
    <property type="project" value="TreeGrafter"/>
</dbReference>
<dbReference type="UniPathway" id="UPA00219"/>
<evidence type="ECO:0000256" key="3">
    <source>
        <dbReference type="ARBA" id="ARBA00022960"/>
    </source>
</evidence>
<dbReference type="SUPFAM" id="SSF141523">
    <property type="entry name" value="L,D-transpeptidase catalytic domain-like"/>
    <property type="match status" value="1"/>
</dbReference>
<proteinExistence type="predicted"/>
<keyword evidence="2" id="KW-0808">Transferase</keyword>
<evidence type="ECO:0000256" key="6">
    <source>
        <dbReference type="PROSITE-ProRule" id="PRU01373"/>
    </source>
</evidence>
<feature type="domain" description="L,D-TPase catalytic" evidence="8">
    <location>
        <begin position="89"/>
        <end position="211"/>
    </location>
</feature>
<keyword evidence="7" id="KW-0732">Signal</keyword>
<dbReference type="EMBL" id="FQXV01000001">
    <property type="protein sequence ID" value="SHH62622.1"/>
    <property type="molecule type" value="Genomic_DNA"/>
</dbReference>
<accession>A0A1M5UHT0</accession>
<dbReference type="PANTHER" id="PTHR30582:SF2">
    <property type="entry name" value="L,D-TRANSPEPTIDASE YCIB-RELATED"/>
    <property type="match status" value="1"/>
</dbReference>
<evidence type="ECO:0000313" key="9">
    <source>
        <dbReference type="EMBL" id="SHH62622.1"/>
    </source>
</evidence>
<evidence type="ECO:0000259" key="8">
    <source>
        <dbReference type="PROSITE" id="PS52029"/>
    </source>
</evidence>
<evidence type="ECO:0000256" key="2">
    <source>
        <dbReference type="ARBA" id="ARBA00022679"/>
    </source>
</evidence>
<feature type="chain" id="PRO_5013359419" evidence="7">
    <location>
        <begin position="25"/>
        <end position="211"/>
    </location>
</feature>
<dbReference type="Proteomes" id="UP000183995">
    <property type="component" value="Unassembled WGS sequence"/>
</dbReference>